<protein>
    <submittedName>
        <fullName evidence="1 2">Uncharacterized protein</fullName>
    </submittedName>
</protein>
<reference evidence="2" key="3">
    <citation type="submission" date="2015-06" db="UniProtKB">
        <authorList>
            <consortium name="EnsemblMetazoa"/>
        </authorList>
    </citation>
    <scope>IDENTIFICATION</scope>
</reference>
<dbReference type="EMBL" id="AMQN01002058">
    <property type="status" value="NOT_ANNOTATED_CDS"/>
    <property type="molecule type" value="Genomic_DNA"/>
</dbReference>
<dbReference type="Proteomes" id="UP000014760">
    <property type="component" value="Unassembled WGS sequence"/>
</dbReference>
<feature type="non-terminal residue" evidence="1">
    <location>
        <position position="191"/>
    </location>
</feature>
<sequence>MTNPRCLWVETKLTLWLEKVMFGRIGDGVGGHGAGFAEVEPHRPGVGAFVDGSERGVDRVGDGCCTMRPVRFQGSVPDREFLGTESVRMNQQHDARLNWAGSEHERGLESLLLSCPLSHTQIDVRQQCHNVCWRRRIFCYISVDDDDAVFASFERAVSLPFGGICCLFVVDHGSPFQMHTHIQHTGRQLLQ</sequence>
<evidence type="ECO:0000313" key="3">
    <source>
        <dbReference type="Proteomes" id="UP000014760"/>
    </source>
</evidence>
<accession>R7U473</accession>
<keyword evidence="3" id="KW-1185">Reference proteome</keyword>
<organism evidence="1">
    <name type="scientific">Capitella teleta</name>
    <name type="common">Polychaete worm</name>
    <dbReference type="NCBI Taxonomy" id="283909"/>
    <lineage>
        <taxon>Eukaryota</taxon>
        <taxon>Metazoa</taxon>
        <taxon>Spiralia</taxon>
        <taxon>Lophotrochozoa</taxon>
        <taxon>Annelida</taxon>
        <taxon>Polychaeta</taxon>
        <taxon>Sedentaria</taxon>
        <taxon>Scolecida</taxon>
        <taxon>Capitellidae</taxon>
        <taxon>Capitella</taxon>
    </lineage>
</organism>
<dbReference type="EMBL" id="AMQN01002057">
    <property type="status" value="NOT_ANNOTATED_CDS"/>
    <property type="molecule type" value="Genomic_DNA"/>
</dbReference>
<dbReference type="EnsemblMetazoa" id="CapteT205591">
    <property type="protein sequence ID" value="CapteP205591"/>
    <property type="gene ID" value="CapteG205591"/>
</dbReference>
<evidence type="ECO:0000313" key="1">
    <source>
        <dbReference type="EMBL" id="ELT98476.1"/>
    </source>
</evidence>
<gene>
    <name evidence="1" type="ORF">CAPTEDRAFT_205591</name>
</gene>
<dbReference type="AlphaFoldDB" id="R7U473"/>
<dbReference type="HOGENOM" id="CLU_1424787_0_0_1"/>
<name>R7U473_CAPTE</name>
<reference evidence="3" key="1">
    <citation type="submission" date="2012-12" db="EMBL/GenBank/DDBJ databases">
        <authorList>
            <person name="Hellsten U."/>
            <person name="Grimwood J."/>
            <person name="Chapman J.A."/>
            <person name="Shapiro H."/>
            <person name="Aerts A."/>
            <person name="Otillar R.P."/>
            <person name="Terry A.Y."/>
            <person name="Boore J.L."/>
            <person name="Simakov O."/>
            <person name="Marletaz F."/>
            <person name="Cho S.-J."/>
            <person name="Edsinger-Gonzales E."/>
            <person name="Havlak P."/>
            <person name="Kuo D.-H."/>
            <person name="Larsson T."/>
            <person name="Lv J."/>
            <person name="Arendt D."/>
            <person name="Savage R."/>
            <person name="Osoegawa K."/>
            <person name="de Jong P."/>
            <person name="Lindberg D.R."/>
            <person name="Seaver E.C."/>
            <person name="Weisblat D.A."/>
            <person name="Putnam N.H."/>
            <person name="Grigoriev I.V."/>
            <person name="Rokhsar D.S."/>
        </authorList>
    </citation>
    <scope>NUCLEOTIDE SEQUENCE</scope>
    <source>
        <strain evidence="3">I ESC-2004</strain>
    </source>
</reference>
<dbReference type="EMBL" id="KB307920">
    <property type="protein sequence ID" value="ELT98476.1"/>
    <property type="molecule type" value="Genomic_DNA"/>
</dbReference>
<reference evidence="1 3" key="2">
    <citation type="journal article" date="2013" name="Nature">
        <title>Insights into bilaterian evolution from three spiralian genomes.</title>
        <authorList>
            <person name="Simakov O."/>
            <person name="Marletaz F."/>
            <person name="Cho S.J."/>
            <person name="Edsinger-Gonzales E."/>
            <person name="Havlak P."/>
            <person name="Hellsten U."/>
            <person name="Kuo D.H."/>
            <person name="Larsson T."/>
            <person name="Lv J."/>
            <person name="Arendt D."/>
            <person name="Savage R."/>
            <person name="Osoegawa K."/>
            <person name="de Jong P."/>
            <person name="Grimwood J."/>
            <person name="Chapman J.A."/>
            <person name="Shapiro H."/>
            <person name="Aerts A."/>
            <person name="Otillar R.P."/>
            <person name="Terry A.Y."/>
            <person name="Boore J.L."/>
            <person name="Grigoriev I.V."/>
            <person name="Lindberg D.R."/>
            <person name="Seaver E.C."/>
            <person name="Weisblat D.A."/>
            <person name="Putnam N.H."/>
            <person name="Rokhsar D.S."/>
        </authorList>
    </citation>
    <scope>NUCLEOTIDE SEQUENCE</scope>
    <source>
        <strain evidence="1 3">I ESC-2004</strain>
    </source>
</reference>
<evidence type="ECO:0000313" key="2">
    <source>
        <dbReference type="EnsemblMetazoa" id="CapteP205591"/>
    </source>
</evidence>
<proteinExistence type="predicted"/>